<accession>A0A1Q2D3A0</accession>
<feature type="transmembrane region" description="Helical" evidence="1">
    <location>
        <begin position="6"/>
        <end position="25"/>
    </location>
</feature>
<keyword evidence="1" id="KW-0472">Membrane</keyword>
<gene>
    <name evidence="2" type="ORF">BW732_00520</name>
</gene>
<dbReference type="STRING" id="633807.BW732_00520"/>
<name>A0A1Q2D3A0_9ENTE</name>
<protein>
    <recommendedName>
        <fullName evidence="4">Glycosyl hydrolase family 32 N-terminal domain-containing protein</fullName>
    </recommendedName>
</protein>
<dbReference type="Gene3D" id="2.115.10.20">
    <property type="entry name" value="Glycosyl hydrolase domain, family 43"/>
    <property type="match status" value="1"/>
</dbReference>
<dbReference type="EMBL" id="CP019609">
    <property type="protein sequence ID" value="AQP52852.1"/>
    <property type="molecule type" value="Genomic_DNA"/>
</dbReference>
<sequence length="403" mass="46893">MRYREVLIGIIGVGLIVFALSYFIYKWFFKKKKQTGMIINIAMIILLFVGGGMFYLPAKEFVLLKKNIVKKNQVIVINNKKVTNQANAQERSLLTTAYDTIENTHPSVVAFPNEWNGYKYWMAITAYPKGDATYENPHIFKSNDMVTWIPDTNNPLDQPKSEKFTKSGSPLQYDSDTHLIFNTEKNQLEMFWRYVDDVNDRVTIFRRDSTDGKTWSNKQVVYHAPRKEADWVSPAFIKDADGYKVWYVADGYRIWYRESQDGFNWSEPIEIKVPYEEKNMKHWHLDVQKTDEGYEMIVVGFKSNGSNSPSERHTMSLYHSVSKDNKNWSTLTPIIYPSQDKKQWDGKGLYRSAFIKENGTYYVFYSGIGFDRTRGVGLSYGADINQLKGINYSNLSEFNQTLK</sequence>
<keyword evidence="1" id="KW-1133">Transmembrane helix</keyword>
<dbReference type="AlphaFoldDB" id="A0A1Q2D3A0"/>
<keyword evidence="3" id="KW-1185">Reference proteome</keyword>
<evidence type="ECO:0000313" key="2">
    <source>
        <dbReference type="EMBL" id="AQP52852.1"/>
    </source>
</evidence>
<dbReference type="SUPFAM" id="SSF50939">
    <property type="entry name" value="Sialidases"/>
    <property type="match status" value="1"/>
</dbReference>
<evidence type="ECO:0000313" key="3">
    <source>
        <dbReference type="Proteomes" id="UP000188246"/>
    </source>
</evidence>
<dbReference type="RefSeq" id="WP_077274955.1">
    <property type="nucleotide sequence ID" value="NZ_CP019609.1"/>
</dbReference>
<reference evidence="2 3" key="1">
    <citation type="journal article" date="2010" name="Int. J. Syst. Evol. Microbiol.">
        <title>Vagococcus penaei sp. nov., isolated from spoilage microbiota of cooked shrimp (Penaeus vannamei).</title>
        <authorList>
            <person name="Jaffres E."/>
            <person name="Prevost H."/>
            <person name="Rossero A."/>
            <person name="Joffraud J.J."/>
            <person name="Dousset X."/>
        </authorList>
    </citation>
    <scope>NUCLEOTIDE SEQUENCE [LARGE SCALE GENOMIC DNA]</scope>
    <source>
        <strain evidence="2 3">CD276</strain>
    </source>
</reference>
<dbReference type="Proteomes" id="UP000188246">
    <property type="component" value="Chromosome"/>
</dbReference>
<dbReference type="InterPro" id="IPR023296">
    <property type="entry name" value="Glyco_hydro_beta-prop_sf"/>
</dbReference>
<dbReference type="InterPro" id="IPR036278">
    <property type="entry name" value="Sialidase_sf"/>
</dbReference>
<proteinExistence type="predicted"/>
<evidence type="ECO:0008006" key="4">
    <source>
        <dbReference type="Google" id="ProtNLM"/>
    </source>
</evidence>
<organism evidence="2 3">
    <name type="scientific">Vagococcus penaei</name>
    <dbReference type="NCBI Taxonomy" id="633807"/>
    <lineage>
        <taxon>Bacteria</taxon>
        <taxon>Bacillati</taxon>
        <taxon>Bacillota</taxon>
        <taxon>Bacilli</taxon>
        <taxon>Lactobacillales</taxon>
        <taxon>Enterococcaceae</taxon>
        <taxon>Vagococcus</taxon>
    </lineage>
</organism>
<evidence type="ECO:0000256" key="1">
    <source>
        <dbReference type="SAM" id="Phobius"/>
    </source>
</evidence>
<dbReference type="KEGG" id="vpi:BW732_00520"/>
<dbReference type="CDD" id="cd15482">
    <property type="entry name" value="Sialidase_non-viral"/>
    <property type="match status" value="1"/>
</dbReference>
<feature type="transmembrane region" description="Helical" evidence="1">
    <location>
        <begin position="37"/>
        <end position="56"/>
    </location>
</feature>
<keyword evidence="1" id="KW-0812">Transmembrane</keyword>